<dbReference type="AlphaFoldDB" id="A0A7J7EN64"/>
<feature type="region of interest" description="Disordered" evidence="1">
    <location>
        <begin position="1"/>
        <end position="62"/>
    </location>
</feature>
<evidence type="ECO:0000313" key="3">
    <source>
        <dbReference type="EMBL" id="KAF5917071.1"/>
    </source>
</evidence>
<evidence type="ECO:0000313" key="4">
    <source>
        <dbReference type="Proteomes" id="UP000551758"/>
    </source>
</evidence>
<proteinExistence type="predicted"/>
<evidence type="ECO:0000256" key="1">
    <source>
        <dbReference type="SAM" id="MobiDB-lite"/>
    </source>
</evidence>
<accession>A0A7J7EN64</accession>
<dbReference type="Proteomes" id="UP000551758">
    <property type="component" value="Unassembled WGS sequence"/>
</dbReference>
<gene>
    <name evidence="3" type="ORF">HPG69_013996</name>
</gene>
<dbReference type="GO" id="GO:0006355">
    <property type="term" value="P:regulation of DNA-templated transcription"/>
    <property type="evidence" value="ECO:0007669"/>
    <property type="project" value="InterPro"/>
</dbReference>
<protein>
    <recommendedName>
        <fullName evidence="2">KRAB domain-containing protein</fullName>
    </recommendedName>
</protein>
<keyword evidence="4" id="KW-1185">Reference proteome</keyword>
<dbReference type="EMBL" id="JACDTQ010002604">
    <property type="protein sequence ID" value="KAF5917071.1"/>
    <property type="molecule type" value="Genomic_DNA"/>
</dbReference>
<dbReference type="PROSITE" id="PS50805">
    <property type="entry name" value="KRAB"/>
    <property type="match status" value="1"/>
</dbReference>
<feature type="non-terminal residue" evidence="3">
    <location>
        <position position="1"/>
    </location>
</feature>
<feature type="compositionally biased region" description="Basic and acidic residues" evidence="1">
    <location>
        <begin position="51"/>
        <end position="62"/>
    </location>
</feature>
<evidence type="ECO:0000259" key="2">
    <source>
        <dbReference type="PROSITE" id="PS50805"/>
    </source>
</evidence>
<organism evidence="3 4">
    <name type="scientific">Diceros bicornis minor</name>
    <name type="common">South-central black rhinoceros</name>
    <dbReference type="NCBI Taxonomy" id="77932"/>
    <lineage>
        <taxon>Eukaryota</taxon>
        <taxon>Metazoa</taxon>
        <taxon>Chordata</taxon>
        <taxon>Craniata</taxon>
        <taxon>Vertebrata</taxon>
        <taxon>Euteleostomi</taxon>
        <taxon>Mammalia</taxon>
        <taxon>Eutheria</taxon>
        <taxon>Laurasiatheria</taxon>
        <taxon>Perissodactyla</taxon>
        <taxon>Rhinocerotidae</taxon>
        <taxon>Diceros</taxon>
    </lineage>
</organism>
<name>A0A7J7EN64_DICBM</name>
<dbReference type="InterPro" id="IPR001909">
    <property type="entry name" value="KRAB"/>
</dbReference>
<comment type="caution">
    <text evidence="3">The sequence shown here is derived from an EMBL/GenBank/DDBJ whole genome shotgun (WGS) entry which is preliminary data.</text>
</comment>
<feature type="domain" description="KRAB" evidence="2">
    <location>
        <begin position="1"/>
        <end position="61"/>
    </location>
</feature>
<reference evidence="3 4" key="1">
    <citation type="journal article" date="2020" name="Mol. Biol. Evol.">
        <title>Interspecific Gene Flow and the Evolution of Specialization in Black and White Rhinoceros.</title>
        <authorList>
            <person name="Moodley Y."/>
            <person name="Westbury M.V."/>
            <person name="Russo I.M."/>
            <person name="Gopalakrishnan S."/>
            <person name="Rakotoarivelo A."/>
            <person name="Olsen R.A."/>
            <person name="Prost S."/>
            <person name="Tunstall T."/>
            <person name="Ryder O.A."/>
            <person name="Dalen L."/>
            <person name="Bruford M.W."/>
        </authorList>
    </citation>
    <scope>NUCLEOTIDE SEQUENCE [LARGE SCALE GENOMIC DNA]</scope>
    <source>
        <strain evidence="3">SBR-YM</strain>
        <tissue evidence="3">Skin</tissue>
    </source>
</reference>
<sequence length="205" mass="23418">NLGQIQKRLKTEHPSYWTSPKTEENDEGPGYQVNKPDVLSKLEQGEPPWTSEDKIHSQPHPEIEKVDDHLQQHLQNQKMPKRMEQCYEQDAFGNIVHQNKSTFPSRPNHDMFDLHGKTLKSYLDLINQSRSCDIKEPAEFNGDGRSFLHASHEQTHTEIKFHERKLALPLAPPPWKGEPRLSVGTAPFAAPGQLRSPFTSTSIVT</sequence>